<evidence type="ECO:0000313" key="3">
    <source>
        <dbReference type="EMBL" id="REF97370.1"/>
    </source>
</evidence>
<dbReference type="Pfam" id="PF16640">
    <property type="entry name" value="Big_3_5"/>
    <property type="match status" value="1"/>
</dbReference>
<evidence type="ECO:0000259" key="2">
    <source>
        <dbReference type="Pfam" id="PF16640"/>
    </source>
</evidence>
<feature type="domain" description="Bacterial Ig-like" evidence="2">
    <location>
        <begin position="169"/>
        <end position="247"/>
    </location>
</feature>
<dbReference type="Proteomes" id="UP000256913">
    <property type="component" value="Unassembled WGS sequence"/>
</dbReference>
<gene>
    <name evidence="3" type="ORF">DFJ67_3367</name>
</gene>
<feature type="chain" id="PRO_5017663443" evidence="1">
    <location>
        <begin position="33"/>
        <end position="398"/>
    </location>
</feature>
<evidence type="ECO:0000313" key="4">
    <source>
        <dbReference type="Proteomes" id="UP000256913"/>
    </source>
</evidence>
<dbReference type="AlphaFoldDB" id="A0A3D9ZUL3"/>
<keyword evidence="1" id="KW-0732">Signal</keyword>
<comment type="caution">
    <text evidence="3">The sequence shown here is derived from an EMBL/GenBank/DDBJ whole genome shotgun (WGS) entry which is preliminary data.</text>
</comment>
<name>A0A3D9ZUL3_9ACTN</name>
<keyword evidence="4" id="KW-1185">Reference proteome</keyword>
<dbReference type="RefSeq" id="WP_116068818.1">
    <property type="nucleotide sequence ID" value="NZ_BONB01000045.1"/>
</dbReference>
<dbReference type="OrthoDB" id="4451361at2"/>
<reference evidence="3 4" key="1">
    <citation type="submission" date="2018-08" db="EMBL/GenBank/DDBJ databases">
        <title>Sequencing the genomes of 1000 actinobacteria strains.</title>
        <authorList>
            <person name="Klenk H.-P."/>
        </authorList>
    </citation>
    <scope>NUCLEOTIDE SEQUENCE [LARGE SCALE GENOMIC DNA]</scope>
    <source>
        <strain evidence="3 4">DSM 44099</strain>
    </source>
</reference>
<organism evidence="3 4">
    <name type="scientific">Asanoa ferruginea</name>
    <dbReference type="NCBI Taxonomy" id="53367"/>
    <lineage>
        <taxon>Bacteria</taxon>
        <taxon>Bacillati</taxon>
        <taxon>Actinomycetota</taxon>
        <taxon>Actinomycetes</taxon>
        <taxon>Micromonosporales</taxon>
        <taxon>Micromonosporaceae</taxon>
        <taxon>Asanoa</taxon>
    </lineage>
</organism>
<proteinExistence type="predicted"/>
<feature type="signal peptide" evidence="1">
    <location>
        <begin position="1"/>
        <end position="32"/>
    </location>
</feature>
<dbReference type="Gene3D" id="2.60.40.10">
    <property type="entry name" value="Immunoglobulins"/>
    <property type="match status" value="1"/>
</dbReference>
<dbReference type="GO" id="GO:0005975">
    <property type="term" value="P:carbohydrate metabolic process"/>
    <property type="evidence" value="ECO:0007669"/>
    <property type="project" value="UniProtKB-ARBA"/>
</dbReference>
<protein>
    <submittedName>
        <fullName evidence="3">Ig-like domain-containing protein</fullName>
    </submittedName>
</protein>
<sequence length="398" mass="39222">MSKRVFARAAALLGAASIAAGVLAGIASPAQAASLGEVTLSQQSGSVNDTPIFASATSPACPTGYGENAALRVGRPGGPYNNLAVALGGGGFDEAPVTVNSNRSFTTALGGVAPAAGEWWVIIECYSLTEGRHPDEFRTSIVVTGDQWRIPVAEETGTALSIAPTGGIERGQTATFTANVSPATAAGTVEFKRGTSVIGSATVTNGVATFATTALPVGTYQFTAAFTPADATAFKPSVSTASSFTITPGTAPGPTADVEIIAPIDPGAFSLAVAAPTTSLTGGTVGGVATGTLPQATVVDLRGTNVGWSLTGQLEDFAQGTNTIANSNLAWTPAAAKVSGSGAVTAGAAADLGDTRTLCSAVSGSSAGTFTCDAGLKLNIPDSVAPGEYAATLTLTLA</sequence>
<dbReference type="InterPro" id="IPR013783">
    <property type="entry name" value="Ig-like_fold"/>
</dbReference>
<dbReference type="InterPro" id="IPR032109">
    <property type="entry name" value="Big_3_5"/>
</dbReference>
<evidence type="ECO:0000256" key="1">
    <source>
        <dbReference type="SAM" id="SignalP"/>
    </source>
</evidence>
<accession>A0A3D9ZUL3</accession>
<dbReference type="EMBL" id="QUMQ01000001">
    <property type="protein sequence ID" value="REF97370.1"/>
    <property type="molecule type" value="Genomic_DNA"/>
</dbReference>